<gene>
    <name evidence="5" type="primary">Cc42m</name>
    <name evidence="5" type="ORF">ARAGUA_R11576</name>
</gene>
<feature type="non-terminal residue" evidence="5">
    <location>
        <position position="1"/>
    </location>
</feature>
<evidence type="ECO:0000259" key="4">
    <source>
        <dbReference type="Pfam" id="PF13863"/>
    </source>
</evidence>
<proteinExistence type="predicted"/>
<dbReference type="AlphaFoldDB" id="A0A7L1SWA0"/>
<protein>
    <submittedName>
        <fullName evidence="5">CC42M protein</fullName>
    </submittedName>
</protein>
<evidence type="ECO:0000313" key="5">
    <source>
        <dbReference type="EMBL" id="NXO52347.1"/>
    </source>
</evidence>
<feature type="coiled-coil region" evidence="2">
    <location>
        <begin position="200"/>
        <end position="234"/>
    </location>
</feature>
<dbReference type="GO" id="GO:0005856">
    <property type="term" value="C:cytoskeleton"/>
    <property type="evidence" value="ECO:0007669"/>
    <property type="project" value="UniProtKB-ARBA"/>
</dbReference>
<feature type="non-terminal residue" evidence="5">
    <location>
        <position position="332"/>
    </location>
</feature>
<accession>A0A7L1SWA0</accession>
<evidence type="ECO:0000256" key="1">
    <source>
        <dbReference type="ARBA" id="ARBA00023054"/>
    </source>
</evidence>
<dbReference type="Pfam" id="PF13863">
    <property type="entry name" value="DUF4200"/>
    <property type="match status" value="1"/>
</dbReference>
<comment type="caution">
    <text evidence="5">The sequence shown here is derived from an EMBL/GenBank/DDBJ whole genome shotgun (WGS) entry which is preliminary data.</text>
</comment>
<feature type="domain" description="DUF4200" evidence="4">
    <location>
        <begin position="37"/>
        <end position="152"/>
    </location>
</feature>
<evidence type="ECO:0000256" key="3">
    <source>
        <dbReference type="SAM" id="MobiDB-lite"/>
    </source>
</evidence>
<evidence type="ECO:0000256" key="2">
    <source>
        <dbReference type="SAM" id="Coils"/>
    </source>
</evidence>
<keyword evidence="1 2" id="KW-0175">Coiled coil</keyword>
<feature type="region of interest" description="Disordered" evidence="3">
    <location>
        <begin position="310"/>
        <end position="332"/>
    </location>
</feature>
<dbReference type="InterPro" id="IPR025252">
    <property type="entry name" value="DUF4200"/>
</dbReference>
<name>A0A7L1SWA0_ARAGA</name>
<evidence type="ECO:0000313" key="6">
    <source>
        <dbReference type="Proteomes" id="UP000567570"/>
    </source>
</evidence>
<keyword evidence="6" id="KW-1185">Reference proteome</keyword>
<feature type="coiled-coil region" evidence="2">
    <location>
        <begin position="117"/>
        <end position="144"/>
    </location>
</feature>
<dbReference type="PANTHER" id="PTHR21683">
    <property type="entry name" value="COILED-COIL DOMAIN-CONTAINING PROTEIN 42 LIKE-2-LIKE-RELATED"/>
    <property type="match status" value="1"/>
</dbReference>
<dbReference type="EMBL" id="VXBL01003732">
    <property type="protein sequence ID" value="NXO52347.1"/>
    <property type="molecule type" value="Genomic_DNA"/>
</dbReference>
<sequence length="332" mass="37550">MALDLEEYLRTAFRDKLQLQTVPAWDATTLLPSTRLLLKRREVVEAERALQSRREEFRQRMERLVQRWEQLGKREEQLRDVTLKFNAFLKASSARQERALQRAAQERAQAAGQGAKAARLHRELEGLLQRRERLAQRLRSLRNFGHYLQGVLARTGQFQDVPAMLARFGALAGARAALAQQAEAGQERLARGWARLRQYQEEAGSELLRTEEELAQLRAQLEAARRDVLQQESRWAHVQGTAAQKTLLLGQVKLAVLNLFQTATARLEVPTDVALEDTEAQLDTVLLCMQDLAAICANLRPREPRLCPPRLPAATSTLPLHPGGARALPSQE</sequence>
<dbReference type="InterPro" id="IPR051147">
    <property type="entry name" value="CFAP_domain-containing"/>
</dbReference>
<organism evidence="5 6">
    <name type="scientific">Aramus guarauna</name>
    <name type="common">Limpkin</name>
    <name type="synonym">Scolopax guarauna</name>
    <dbReference type="NCBI Taxonomy" id="54356"/>
    <lineage>
        <taxon>Eukaryota</taxon>
        <taxon>Metazoa</taxon>
        <taxon>Chordata</taxon>
        <taxon>Craniata</taxon>
        <taxon>Vertebrata</taxon>
        <taxon>Euteleostomi</taxon>
        <taxon>Archelosauria</taxon>
        <taxon>Archosauria</taxon>
        <taxon>Dinosauria</taxon>
        <taxon>Saurischia</taxon>
        <taxon>Theropoda</taxon>
        <taxon>Coelurosauria</taxon>
        <taxon>Aves</taxon>
        <taxon>Neognathae</taxon>
        <taxon>Neoaves</taxon>
        <taxon>Gruiformes</taxon>
        <taxon>Aramidae</taxon>
        <taxon>Aramus</taxon>
    </lineage>
</organism>
<dbReference type="Proteomes" id="UP000567570">
    <property type="component" value="Unassembled WGS sequence"/>
</dbReference>
<reference evidence="5 6" key="1">
    <citation type="submission" date="2019-09" db="EMBL/GenBank/DDBJ databases">
        <title>Bird 10,000 Genomes (B10K) Project - Family phase.</title>
        <authorList>
            <person name="Zhang G."/>
        </authorList>
    </citation>
    <scope>NUCLEOTIDE SEQUENCE [LARGE SCALE GENOMIC DNA]</scope>
    <source>
        <strain evidence="5">B10K-DU-002-11</strain>
        <tissue evidence="5">Muscle</tissue>
    </source>
</reference>
<dbReference type="PANTHER" id="PTHR21683:SF9">
    <property type="entry name" value="CILIA- AND FLAGELLA-ASSOCIATED PROTEIN 73"/>
    <property type="match status" value="1"/>
</dbReference>